<proteinExistence type="inferred from homology"/>
<evidence type="ECO:0000256" key="5">
    <source>
        <dbReference type="ARBA" id="ARBA00022691"/>
    </source>
</evidence>
<dbReference type="Pfam" id="PF02384">
    <property type="entry name" value="N6_Mtase"/>
    <property type="match status" value="1"/>
</dbReference>
<evidence type="ECO:0000256" key="3">
    <source>
        <dbReference type="ARBA" id="ARBA00022603"/>
    </source>
</evidence>
<dbReference type="SUPFAM" id="SSF53335">
    <property type="entry name" value="S-adenosyl-L-methionine-dependent methyltransferases"/>
    <property type="match status" value="1"/>
</dbReference>
<evidence type="ECO:0000259" key="9">
    <source>
        <dbReference type="Pfam" id="PF12161"/>
    </source>
</evidence>
<dbReference type="InterPro" id="IPR002052">
    <property type="entry name" value="DNA_methylase_N6_adenine_CS"/>
</dbReference>
<comment type="catalytic activity">
    <reaction evidence="7">
        <text>a 2'-deoxyadenosine in DNA + S-adenosyl-L-methionine = an N(6)-methyl-2'-deoxyadenosine in DNA + S-adenosyl-L-homocysteine + H(+)</text>
        <dbReference type="Rhea" id="RHEA:15197"/>
        <dbReference type="Rhea" id="RHEA-COMP:12418"/>
        <dbReference type="Rhea" id="RHEA-COMP:12419"/>
        <dbReference type="ChEBI" id="CHEBI:15378"/>
        <dbReference type="ChEBI" id="CHEBI:57856"/>
        <dbReference type="ChEBI" id="CHEBI:59789"/>
        <dbReference type="ChEBI" id="CHEBI:90615"/>
        <dbReference type="ChEBI" id="CHEBI:90616"/>
        <dbReference type="EC" id="2.1.1.72"/>
    </reaction>
</comment>
<dbReference type="InterPro" id="IPR003356">
    <property type="entry name" value="DNA_methylase_A-5"/>
</dbReference>
<keyword evidence="5" id="KW-0949">S-adenosyl-L-methionine</keyword>
<accession>A0A9D1S9H9</accession>
<keyword evidence="3 10" id="KW-0489">Methyltransferase</keyword>
<dbReference type="PRINTS" id="PR00507">
    <property type="entry name" value="N12N6MTFRASE"/>
</dbReference>
<evidence type="ECO:0000256" key="2">
    <source>
        <dbReference type="ARBA" id="ARBA00011900"/>
    </source>
</evidence>
<dbReference type="Pfam" id="PF12161">
    <property type="entry name" value="HsdM_N"/>
    <property type="match status" value="1"/>
</dbReference>
<dbReference type="Gene3D" id="3.40.50.150">
    <property type="entry name" value="Vaccinia Virus protein VP39"/>
    <property type="match status" value="1"/>
</dbReference>
<dbReference type="Gene3D" id="1.20.1260.30">
    <property type="match status" value="1"/>
</dbReference>
<dbReference type="InterPro" id="IPR022749">
    <property type="entry name" value="D12N6_MeTrfase_N"/>
</dbReference>
<feature type="domain" description="N6 adenine-specific DNA methyltransferase N-terminal" evidence="9">
    <location>
        <begin position="13"/>
        <end position="139"/>
    </location>
</feature>
<feature type="domain" description="DNA methylase adenine-specific" evidence="8">
    <location>
        <begin position="151"/>
        <end position="417"/>
    </location>
</feature>
<dbReference type="EMBL" id="DVNH01000032">
    <property type="protein sequence ID" value="HIU51906.1"/>
    <property type="molecule type" value="Genomic_DNA"/>
</dbReference>
<dbReference type="GO" id="GO:0032259">
    <property type="term" value="P:methylation"/>
    <property type="evidence" value="ECO:0007669"/>
    <property type="project" value="UniProtKB-KW"/>
</dbReference>
<dbReference type="PROSITE" id="PS00092">
    <property type="entry name" value="N6_MTASE"/>
    <property type="match status" value="1"/>
</dbReference>
<dbReference type="Proteomes" id="UP000824093">
    <property type="component" value="Unassembled WGS sequence"/>
</dbReference>
<comment type="similarity">
    <text evidence="1">Belongs to the N(4)/N(6)-methyltransferase family.</text>
</comment>
<dbReference type="PANTHER" id="PTHR42998">
    <property type="entry name" value="TYPE I RESTRICTION ENZYME HINDVIIP M PROTEIN-RELATED"/>
    <property type="match status" value="1"/>
</dbReference>
<feature type="non-terminal residue" evidence="10">
    <location>
        <position position="418"/>
    </location>
</feature>
<reference evidence="10" key="1">
    <citation type="submission" date="2020-10" db="EMBL/GenBank/DDBJ databases">
        <authorList>
            <person name="Gilroy R."/>
        </authorList>
    </citation>
    <scope>NUCLEOTIDE SEQUENCE</scope>
    <source>
        <strain evidence="10">CHK195-15760</strain>
    </source>
</reference>
<evidence type="ECO:0000259" key="8">
    <source>
        <dbReference type="Pfam" id="PF02384"/>
    </source>
</evidence>
<dbReference type="EC" id="2.1.1.72" evidence="2"/>
<evidence type="ECO:0000256" key="7">
    <source>
        <dbReference type="ARBA" id="ARBA00047942"/>
    </source>
</evidence>
<evidence type="ECO:0000256" key="1">
    <source>
        <dbReference type="ARBA" id="ARBA00006594"/>
    </source>
</evidence>
<comment type="caution">
    <text evidence="10">The sequence shown here is derived from an EMBL/GenBank/DDBJ whole genome shotgun (WGS) entry which is preliminary data.</text>
</comment>
<reference evidence="10" key="2">
    <citation type="journal article" date="2021" name="PeerJ">
        <title>Extensive microbial diversity within the chicken gut microbiome revealed by metagenomics and culture.</title>
        <authorList>
            <person name="Gilroy R."/>
            <person name="Ravi A."/>
            <person name="Getino M."/>
            <person name="Pursley I."/>
            <person name="Horton D.L."/>
            <person name="Alikhan N.F."/>
            <person name="Baker D."/>
            <person name="Gharbi K."/>
            <person name="Hall N."/>
            <person name="Watson M."/>
            <person name="Adriaenssens E.M."/>
            <person name="Foster-Nyarko E."/>
            <person name="Jarju S."/>
            <person name="Secka A."/>
            <person name="Antonio M."/>
            <person name="Oren A."/>
            <person name="Chaudhuri R.R."/>
            <person name="La Ragione R."/>
            <person name="Hildebrand F."/>
            <person name="Pallen M.J."/>
        </authorList>
    </citation>
    <scope>NUCLEOTIDE SEQUENCE</scope>
    <source>
        <strain evidence="10">CHK195-15760</strain>
    </source>
</reference>
<dbReference type="GO" id="GO:0009007">
    <property type="term" value="F:site-specific DNA-methyltransferase (adenine-specific) activity"/>
    <property type="evidence" value="ECO:0007669"/>
    <property type="project" value="UniProtKB-EC"/>
</dbReference>
<dbReference type="InterPro" id="IPR038333">
    <property type="entry name" value="T1MK-like_N_sf"/>
</dbReference>
<sequence>MAKKESSTTLGYEDKLWQAADKLRGSMDAAEYKHVVLGLIFLKYVSDAFETRQKQLEKEELADPEDKDEYISENVFWVPKEARWEEILKHANTPEIGQIIDRAMEAIEKENQRLKNVLNKNYARPELDKTRLGELVTLFTNLEIGTDKAKEIDMLGRVYEYFLSKFASAEGKNGGEFYTPACIVKTLVSMIEPFNGKVYDPCCGSGGMFVQSYKFVKEHQGNLRDVSIYGQERNHTTWKLAKMNLAIRQIDGNLGDRNSDTFFNDLHKTLKADYILANPPFNISDWGGDKLKDDVRWKYGIPPVGNANYAWLQHMIHHLNPETGVAGTVLANGALASDSSGEGEIRKNMIEGRIIECIVAMPSQLFYATGIPCSLWIMRKNRDESTRDKILFIDARNLGTMVDRKVKELTDEDINKIA</sequence>
<dbReference type="InterPro" id="IPR052916">
    <property type="entry name" value="Type-I_RE_MTase_Subunit"/>
</dbReference>
<keyword evidence="6" id="KW-0680">Restriction system</keyword>
<dbReference type="PANTHER" id="PTHR42998:SF1">
    <property type="entry name" value="TYPE I RESTRICTION ENZYME HINDI METHYLASE SUBUNIT"/>
    <property type="match status" value="1"/>
</dbReference>
<evidence type="ECO:0000256" key="6">
    <source>
        <dbReference type="ARBA" id="ARBA00022747"/>
    </source>
</evidence>
<evidence type="ECO:0000313" key="10">
    <source>
        <dbReference type="EMBL" id="HIU51906.1"/>
    </source>
</evidence>
<dbReference type="GO" id="GO:0003677">
    <property type="term" value="F:DNA binding"/>
    <property type="evidence" value="ECO:0007669"/>
    <property type="project" value="InterPro"/>
</dbReference>
<organism evidence="10 11">
    <name type="scientific">Candidatus Merdicola faecigallinarum</name>
    <dbReference type="NCBI Taxonomy" id="2840862"/>
    <lineage>
        <taxon>Bacteria</taxon>
        <taxon>Bacillati</taxon>
        <taxon>Bacillota</taxon>
        <taxon>Clostridia</taxon>
        <taxon>Candidatus Merdicola</taxon>
    </lineage>
</organism>
<gene>
    <name evidence="10" type="ORF">IAB70_04730</name>
</gene>
<dbReference type="GO" id="GO:0009307">
    <property type="term" value="P:DNA restriction-modification system"/>
    <property type="evidence" value="ECO:0007669"/>
    <property type="project" value="UniProtKB-KW"/>
</dbReference>
<keyword evidence="4" id="KW-0808">Transferase</keyword>
<evidence type="ECO:0000256" key="4">
    <source>
        <dbReference type="ARBA" id="ARBA00022679"/>
    </source>
</evidence>
<dbReference type="InterPro" id="IPR029063">
    <property type="entry name" value="SAM-dependent_MTases_sf"/>
</dbReference>
<name>A0A9D1S9H9_9FIRM</name>
<evidence type="ECO:0000313" key="11">
    <source>
        <dbReference type="Proteomes" id="UP000824093"/>
    </source>
</evidence>
<protein>
    <recommendedName>
        <fullName evidence="2">site-specific DNA-methyltransferase (adenine-specific)</fullName>
        <ecNumber evidence="2">2.1.1.72</ecNumber>
    </recommendedName>
</protein>
<dbReference type="GO" id="GO:0008170">
    <property type="term" value="F:N-methyltransferase activity"/>
    <property type="evidence" value="ECO:0007669"/>
    <property type="project" value="InterPro"/>
</dbReference>
<dbReference type="AlphaFoldDB" id="A0A9D1S9H9"/>